<dbReference type="RefSeq" id="WP_145984721.1">
    <property type="nucleotide sequence ID" value="NZ_JAQYXP010000004.1"/>
</dbReference>
<sequence>MSERSGATRALGYVDRILAHCEGFAIFPERGRRRDDLRPGLRVTGFERRVTIAFHLMGDHVVIDRIIHAGRNVQAAFDADDAP</sequence>
<keyword evidence="3" id="KW-1185">Reference proteome</keyword>
<protein>
    <submittedName>
        <fullName evidence="2">Type II toxin-antitoxin system RelE/ParE family toxin</fullName>
    </submittedName>
</protein>
<accession>A0ABV0A2Q7</accession>
<gene>
    <name evidence="2" type="ORF">PUR29_29300</name>
</gene>
<dbReference type="Pfam" id="PF05016">
    <property type="entry name" value="ParE_toxin"/>
    <property type="match status" value="1"/>
</dbReference>
<dbReference type="Gene3D" id="3.30.2310.20">
    <property type="entry name" value="RelE-like"/>
    <property type="match status" value="1"/>
</dbReference>
<dbReference type="InterPro" id="IPR007712">
    <property type="entry name" value="RelE/ParE_toxin"/>
</dbReference>
<dbReference type="Proteomes" id="UP001407347">
    <property type="component" value="Unassembled WGS sequence"/>
</dbReference>
<proteinExistence type="predicted"/>
<evidence type="ECO:0000313" key="2">
    <source>
        <dbReference type="EMBL" id="MEN3237600.1"/>
    </source>
</evidence>
<comment type="caution">
    <text evidence="2">The sequence shown here is derived from an EMBL/GenBank/DDBJ whole genome shotgun (WGS) entry which is preliminary data.</text>
</comment>
<reference evidence="2 3" key="1">
    <citation type="journal article" date="2023" name="PLoS ONE">
        <title>Complete genome assembly of Hawai'i environmental nontuberculous mycobacteria reveals unexpected co-isolation with methylobacteria.</title>
        <authorList>
            <person name="Hendrix J."/>
            <person name="Epperson L.E."/>
            <person name="Tong E.I."/>
            <person name="Chan Y.L."/>
            <person name="Hasan N.A."/>
            <person name="Dawrs S.N."/>
            <person name="Norton G.J."/>
            <person name="Virdi R."/>
            <person name="Crooks J.L."/>
            <person name="Chan E.D."/>
            <person name="Honda J.R."/>
            <person name="Strong M."/>
        </authorList>
    </citation>
    <scope>NUCLEOTIDE SEQUENCE [LARGE SCALE GENOMIC DNA]</scope>
    <source>
        <strain evidence="2 3">NJH_HI04-1</strain>
    </source>
</reference>
<evidence type="ECO:0000256" key="1">
    <source>
        <dbReference type="ARBA" id="ARBA00022649"/>
    </source>
</evidence>
<organism evidence="2 3">
    <name type="scientific">Methylobacterium ajmalii</name>
    <dbReference type="NCBI Taxonomy" id="2738439"/>
    <lineage>
        <taxon>Bacteria</taxon>
        <taxon>Pseudomonadati</taxon>
        <taxon>Pseudomonadota</taxon>
        <taxon>Alphaproteobacteria</taxon>
        <taxon>Hyphomicrobiales</taxon>
        <taxon>Methylobacteriaceae</taxon>
        <taxon>Methylobacterium</taxon>
    </lineage>
</organism>
<dbReference type="EMBL" id="JAQYXP010000004">
    <property type="protein sequence ID" value="MEN3237600.1"/>
    <property type="molecule type" value="Genomic_DNA"/>
</dbReference>
<name>A0ABV0A2Q7_9HYPH</name>
<evidence type="ECO:0000313" key="3">
    <source>
        <dbReference type="Proteomes" id="UP001407347"/>
    </source>
</evidence>
<keyword evidence="1" id="KW-1277">Toxin-antitoxin system</keyword>
<dbReference type="InterPro" id="IPR035093">
    <property type="entry name" value="RelE/ParE_toxin_dom_sf"/>
</dbReference>